<dbReference type="RefSeq" id="WP_208810496.1">
    <property type="nucleotide sequence ID" value="NZ_WVUH01000001.1"/>
</dbReference>
<evidence type="ECO:0000256" key="1">
    <source>
        <dbReference type="ARBA" id="ARBA00004651"/>
    </source>
</evidence>
<comment type="subcellular location">
    <subcellularLocation>
        <location evidence="1">Cell membrane</location>
        <topology evidence="1">Multi-pass membrane protein</topology>
    </subcellularLocation>
</comment>
<evidence type="ECO:0000313" key="9">
    <source>
        <dbReference type="EMBL" id="MBO4204413.1"/>
    </source>
</evidence>
<evidence type="ECO:0000256" key="6">
    <source>
        <dbReference type="ARBA" id="ARBA00023136"/>
    </source>
</evidence>
<evidence type="ECO:0000256" key="2">
    <source>
        <dbReference type="ARBA" id="ARBA00022448"/>
    </source>
</evidence>
<evidence type="ECO:0000313" key="10">
    <source>
        <dbReference type="Proteomes" id="UP000823521"/>
    </source>
</evidence>
<feature type="transmembrane region" description="Helical" evidence="7">
    <location>
        <begin position="317"/>
        <end position="337"/>
    </location>
</feature>
<evidence type="ECO:0000256" key="3">
    <source>
        <dbReference type="ARBA" id="ARBA00022475"/>
    </source>
</evidence>
<dbReference type="Pfam" id="PF05977">
    <property type="entry name" value="MFS_3"/>
    <property type="match status" value="1"/>
</dbReference>
<comment type="caution">
    <text evidence="9">The sequence shown here is derived from an EMBL/GenBank/DDBJ whole genome shotgun (WGS) entry which is preliminary data.</text>
</comment>
<keyword evidence="3" id="KW-1003">Cell membrane</keyword>
<dbReference type="Proteomes" id="UP000823521">
    <property type="component" value="Unassembled WGS sequence"/>
</dbReference>
<feature type="transmembrane region" description="Helical" evidence="7">
    <location>
        <begin position="286"/>
        <end position="305"/>
    </location>
</feature>
<dbReference type="Gene3D" id="1.20.1250.20">
    <property type="entry name" value="MFS general substrate transporter like domains"/>
    <property type="match status" value="2"/>
</dbReference>
<dbReference type="PANTHER" id="PTHR23513">
    <property type="entry name" value="INTEGRAL MEMBRANE EFFLUX PROTEIN-RELATED"/>
    <property type="match status" value="1"/>
</dbReference>
<feature type="transmembrane region" description="Helical" evidence="7">
    <location>
        <begin position="39"/>
        <end position="59"/>
    </location>
</feature>
<dbReference type="CDD" id="cd06173">
    <property type="entry name" value="MFS_MefA_like"/>
    <property type="match status" value="1"/>
</dbReference>
<accession>A0ABS3VIP5</accession>
<evidence type="ECO:0000259" key="8">
    <source>
        <dbReference type="PROSITE" id="PS50850"/>
    </source>
</evidence>
<proteinExistence type="predicted"/>
<feature type="transmembrane region" description="Helical" evidence="7">
    <location>
        <begin position="349"/>
        <end position="371"/>
    </location>
</feature>
<evidence type="ECO:0000256" key="7">
    <source>
        <dbReference type="SAM" id="Phobius"/>
    </source>
</evidence>
<dbReference type="InterPro" id="IPR020846">
    <property type="entry name" value="MFS_dom"/>
</dbReference>
<dbReference type="PROSITE" id="PS50850">
    <property type="entry name" value="MFS"/>
    <property type="match status" value="1"/>
</dbReference>
<feature type="transmembrane region" description="Helical" evidence="7">
    <location>
        <begin position="223"/>
        <end position="245"/>
    </location>
</feature>
<dbReference type="InterPro" id="IPR036259">
    <property type="entry name" value="MFS_trans_sf"/>
</dbReference>
<protein>
    <submittedName>
        <fullName evidence="9">MFS transporter</fullName>
    </submittedName>
</protein>
<keyword evidence="6 7" id="KW-0472">Membrane</keyword>
<gene>
    <name evidence="9" type="ORF">GSF22_00060</name>
</gene>
<dbReference type="InterPro" id="IPR010290">
    <property type="entry name" value="TM_effector"/>
</dbReference>
<feature type="transmembrane region" description="Helical" evidence="7">
    <location>
        <begin position="377"/>
        <end position="399"/>
    </location>
</feature>
<keyword evidence="4 7" id="KW-0812">Transmembrane</keyword>
<feature type="transmembrane region" description="Helical" evidence="7">
    <location>
        <begin position="163"/>
        <end position="188"/>
    </location>
</feature>
<keyword evidence="2" id="KW-0813">Transport</keyword>
<keyword evidence="10" id="KW-1185">Reference proteome</keyword>
<dbReference type="EMBL" id="WVUH01000001">
    <property type="protein sequence ID" value="MBO4204413.1"/>
    <property type="molecule type" value="Genomic_DNA"/>
</dbReference>
<name>A0ABS3VIP5_MICEH</name>
<feature type="transmembrane region" description="Helical" evidence="7">
    <location>
        <begin position="257"/>
        <end position="279"/>
    </location>
</feature>
<dbReference type="SUPFAM" id="SSF103473">
    <property type="entry name" value="MFS general substrate transporter"/>
    <property type="match status" value="1"/>
</dbReference>
<keyword evidence="5 7" id="KW-1133">Transmembrane helix</keyword>
<organism evidence="9 10">
    <name type="scientific">Micromonospora echinofusca</name>
    <dbReference type="NCBI Taxonomy" id="47858"/>
    <lineage>
        <taxon>Bacteria</taxon>
        <taxon>Bacillati</taxon>
        <taxon>Actinomycetota</taxon>
        <taxon>Actinomycetes</taxon>
        <taxon>Micromonosporales</taxon>
        <taxon>Micromonosporaceae</taxon>
        <taxon>Micromonospora</taxon>
    </lineage>
</organism>
<feature type="domain" description="Major facilitator superfamily (MFS) profile" evidence="8">
    <location>
        <begin position="220"/>
        <end position="417"/>
    </location>
</feature>
<sequence>MRQLYRALENNRDLKLLLTANMISLTGEWILRTGLAYQIYLLTGSTLASAASVMASLLPQLLLGSIAGVFADRWDRRRTMAISHLVMIVALTPLLVVNDAGRVWLVYLVIVVQSSLAPFFISSEAALLPSLVKKEDQLVTINSLNAQVRDIARLVGAALGGTIGGLGGTAGLSITNMSILALAAGLLWRMQKRQAPAVSTRLDVVREWIEGLRSVRASRALRVFFLFTLVTGVGEAIMGTLIAPFVRDVLGGDSQAFGVIMAAQSVGGIVGGLVATAIGHRFSPRAMFGWGALVFGVLDLVLFLYPLAAKVLWPSPLLIALVGLPAAFLTAGAITVFQNATTNDNRGRIFGAMAALKGAAMLIGTIISGALGERVGIVPVIATQGAAYFLAGIVVLLGLRENHSRLAVHSPRVPAEL</sequence>
<feature type="transmembrane region" description="Helical" evidence="7">
    <location>
        <begin position="79"/>
        <end position="97"/>
    </location>
</feature>
<reference evidence="9 10" key="1">
    <citation type="submission" date="2019-12" db="EMBL/GenBank/DDBJ databases">
        <title>Whole genome sequencing of endophytic Actinobacterium Micromonospora sp. MPMI6T.</title>
        <authorList>
            <person name="Evv R."/>
            <person name="Podile A.R."/>
        </authorList>
    </citation>
    <scope>NUCLEOTIDE SEQUENCE [LARGE SCALE GENOMIC DNA]</scope>
    <source>
        <strain evidence="9 10">MPMI6</strain>
    </source>
</reference>
<feature type="transmembrane region" description="Helical" evidence="7">
    <location>
        <begin position="104"/>
        <end position="121"/>
    </location>
</feature>
<evidence type="ECO:0000256" key="5">
    <source>
        <dbReference type="ARBA" id="ARBA00022989"/>
    </source>
</evidence>
<dbReference type="PANTHER" id="PTHR23513:SF6">
    <property type="entry name" value="MAJOR FACILITATOR SUPERFAMILY ASSOCIATED DOMAIN-CONTAINING PROTEIN"/>
    <property type="match status" value="1"/>
</dbReference>
<evidence type="ECO:0000256" key="4">
    <source>
        <dbReference type="ARBA" id="ARBA00022692"/>
    </source>
</evidence>